<dbReference type="PROSITE" id="PS51371">
    <property type="entry name" value="CBS"/>
    <property type="match status" value="1"/>
</dbReference>
<protein>
    <submittedName>
        <fullName evidence="12">CBS domain containing-hemolysin-like protein</fullName>
    </submittedName>
</protein>
<dbReference type="PANTHER" id="PTHR22777">
    <property type="entry name" value="HEMOLYSIN-RELATED"/>
    <property type="match status" value="1"/>
</dbReference>
<dbReference type="Gene3D" id="3.10.580.10">
    <property type="entry name" value="CBS-domain"/>
    <property type="match status" value="1"/>
</dbReference>
<dbReference type="InterPro" id="IPR005170">
    <property type="entry name" value="Transptr-assoc_dom"/>
</dbReference>
<feature type="transmembrane region" description="Helical" evidence="9">
    <location>
        <begin position="6"/>
        <end position="27"/>
    </location>
</feature>
<dbReference type="InterPro" id="IPR044751">
    <property type="entry name" value="Ion_transp-like_CBS"/>
</dbReference>
<dbReference type="CDD" id="cd04590">
    <property type="entry name" value="CBS_pair_CorC_HlyC_assoc"/>
    <property type="match status" value="1"/>
</dbReference>
<evidence type="ECO:0000313" key="12">
    <source>
        <dbReference type="EMBL" id="PZX12410.1"/>
    </source>
</evidence>
<dbReference type="InterPro" id="IPR036318">
    <property type="entry name" value="FAD-bd_PCMH-like_sf"/>
</dbReference>
<dbReference type="Pfam" id="PF00571">
    <property type="entry name" value="CBS"/>
    <property type="match status" value="2"/>
</dbReference>
<comment type="caution">
    <text evidence="12">The sequence shown here is derived from an EMBL/GenBank/DDBJ whole genome shotgun (WGS) entry which is preliminary data.</text>
</comment>
<evidence type="ECO:0000259" key="10">
    <source>
        <dbReference type="PROSITE" id="PS51371"/>
    </source>
</evidence>
<evidence type="ECO:0000313" key="13">
    <source>
        <dbReference type="Proteomes" id="UP000249239"/>
    </source>
</evidence>
<dbReference type="Pfam" id="PF03471">
    <property type="entry name" value="CorC_HlyC"/>
    <property type="match status" value="1"/>
</dbReference>
<accession>A0A2W7MX91</accession>
<dbReference type="GO" id="GO:0050660">
    <property type="term" value="F:flavin adenine dinucleotide binding"/>
    <property type="evidence" value="ECO:0007669"/>
    <property type="project" value="InterPro"/>
</dbReference>
<name>A0A2W7MX91_9BACT</name>
<evidence type="ECO:0000256" key="9">
    <source>
        <dbReference type="SAM" id="Phobius"/>
    </source>
</evidence>
<keyword evidence="5 7" id="KW-0129">CBS domain</keyword>
<keyword evidence="3" id="KW-0677">Repeat</keyword>
<feature type="transmembrane region" description="Helical" evidence="9">
    <location>
        <begin position="124"/>
        <end position="142"/>
    </location>
</feature>
<feature type="transmembrane region" description="Helical" evidence="9">
    <location>
        <begin position="92"/>
        <end position="112"/>
    </location>
</feature>
<evidence type="ECO:0000256" key="5">
    <source>
        <dbReference type="ARBA" id="ARBA00023122"/>
    </source>
</evidence>
<keyword evidence="13" id="KW-1185">Reference proteome</keyword>
<keyword evidence="4 8" id="KW-1133">Transmembrane helix</keyword>
<evidence type="ECO:0000256" key="2">
    <source>
        <dbReference type="ARBA" id="ARBA00022692"/>
    </source>
</evidence>
<sequence length="420" mass="47362">MNDIGIILILLILSAFFSGCEMAFLSINKLLLELNRSKHPILFKILSLFVSHPGTFITTMLIGNNIVLVLYGLLMGQLLEPAIRQFVDSQSAILLVQTLISTLIILVTGEFLPKTLFRIQPIGILNALAMPLVVIYTLFYPVSRLTMGVSNLMLKYIFKSPGTTVPTTPVIGRIDLDHLLSEHEEKQVNQQHEVADEVKFLRNALDLSSTKIRECTIPRTQIEAIEVHDTIDELKQLFIKTGHSKVLVYKDTIDNIIGYVHVSELFKHPKSVRNMLYPISVVPETMTASKVLEIFTRDHKSIALVVDEFGGTSGIVTMEDILEEIFGEIDDEHDVNDLVMTRVNDDEFLLSGRVEVDTANEQLELELPVSDDYETVAGLILYHHESIPAKNEIIEFDTFTVTIEEASNNRIDLVRIRLHD</sequence>
<dbReference type="AlphaFoldDB" id="A0A2W7MX91"/>
<dbReference type="InterPro" id="IPR046342">
    <property type="entry name" value="CBS_dom_sf"/>
</dbReference>
<reference evidence="12 13" key="1">
    <citation type="submission" date="2018-06" db="EMBL/GenBank/DDBJ databases">
        <title>Genomic Encyclopedia of Archaeal and Bacterial Type Strains, Phase II (KMG-II): from individual species to whole genera.</title>
        <authorList>
            <person name="Goeker M."/>
        </authorList>
    </citation>
    <scope>NUCLEOTIDE SEQUENCE [LARGE SCALE GENOMIC DNA]</scope>
    <source>
        <strain evidence="12 13">DSM 6779</strain>
    </source>
</reference>
<keyword evidence="2 8" id="KW-0812">Transmembrane</keyword>
<dbReference type="OrthoDB" id="9798188at2"/>
<gene>
    <name evidence="12" type="ORF">LX69_02879</name>
</gene>
<dbReference type="RefSeq" id="WP_111446695.1">
    <property type="nucleotide sequence ID" value="NZ_QKZK01000031.1"/>
</dbReference>
<dbReference type="Proteomes" id="UP000249239">
    <property type="component" value="Unassembled WGS sequence"/>
</dbReference>
<comment type="subcellular location">
    <subcellularLocation>
        <location evidence="1">Membrane</location>
        <topology evidence="1">Multi-pass membrane protein</topology>
    </subcellularLocation>
</comment>
<evidence type="ECO:0000259" key="11">
    <source>
        <dbReference type="PROSITE" id="PS51846"/>
    </source>
</evidence>
<dbReference type="SUPFAM" id="SSF56176">
    <property type="entry name" value="FAD-binding/transporter-associated domain-like"/>
    <property type="match status" value="1"/>
</dbReference>
<evidence type="ECO:0000256" key="3">
    <source>
        <dbReference type="ARBA" id="ARBA00022737"/>
    </source>
</evidence>
<dbReference type="SUPFAM" id="SSF54631">
    <property type="entry name" value="CBS-domain pair"/>
    <property type="match status" value="1"/>
</dbReference>
<evidence type="ECO:0000256" key="4">
    <source>
        <dbReference type="ARBA" id="ARBA00022989"/>
    </source>
</evidence>
<dbReference type="GO" id="GO:0005886">
    <property type="term" value="C:plasma membrane"/>
    <property type="evidence" value="ECO:0007669"/>
    <property type="project" value="TreeGrafter"/>
</dbReference>
<evidence type="ECO:0000256" key="6">
    <source>
        <dbReference type="ARBA" id="ARBA00023136"/>
    </source>
</evidence>
<evidence type="ECO:0000256" key="8">
    <source>
        <dbReference type="PROSITE-ProRule" id="PRU01193"/>
    </source>
</evidence>
<proteinExistence type="predicted"/>
<dbReference type="PANTHER" id="PTHR22777:SF17">
    <property type="entry name" value="UPF0053 PROTEIN SLL0260"/>
    <property type="match status" value="1"/>
</dbReference>
<organism evidence="12 13">
    <name type="scientific">Breznakibacter xylanolyticus</name>
    <dbReference type="NCBI Taxonomy" id="990"/>
    <lineage>
        <taxon>Bacteria</taxon>
        <taxon>Pseudomonadati</taxon>
        <taxon>Bacteroidota</taxon>
        <taxon>Bacteroidia</taxon>
        <taxon>Marinilabiliales</taxon>
        <taxon>Marinilabiliaceae</taxon>
        <taxon>Breznakibacter</taxon>
    </lineage>
</organism>
<dbReference type="PROSITE" id="PS51846">
    <property type="entry name" value="CNNM"/>
    <property type="match status" value="1"/>
</dbReference>
<feature type="domain" description="CBS" evidence="10">
    <location>
        <begin position="275"/>
        <end position="332"/>
    </location>
</feature>
<dbReference type="EMBL" id="QKZK01000031">
    <property type="protein sequence ID" value="PZX12410.1"/>
    <property type="molecule type" value="Genomic_DNA"/>
</dbReference>
<evidence type="ECO:0000256" key="7">
    <source>
        <dbReference type="PROSITE-ProRule" id="PRU00703"/>
    </source>
</evidence>
<dbReference type="Gene3D" id="3.30.465.10">
    <property type="match status" value="1"/>
</dbReference>
<feature type="domain" description="CNNM transmembrane" evidence="11">
    <location>
        <begin position="1"/>
        <end position="193"/>
    </location>
</feature>
<dbReference type="InterPro" id="IPR002550">
    <property type="entry name" value="CNNM"/>
</dbReference>
<feature type="transmembrane region" description="Helical" evidence="9">
    <location>
        <begin position="48"/>
        <end position="72"/>
    </location>
</feature>
<dbReference type="InterPro" id="IPR016169">
    <property type="entry name" value="FAD-bd_PCMH_sub2"/>
</dbReference>
<evidence type="ECO:0000256" key="1">
    <source>
        <dbReference type="ARBA" id="ARBA00004141"/>
    </source>
</evidence>
<dbReference type="Pfam" id="PF01595">
    <property type="entry name" value="CNNM"/>
    <property type="match status" value="1"/>
</dbReference>
<dbReference type="InterPro" id="IPR000644">
    <property type="entry name" value="CBS_dom"/>
</dbReference>
<keyword evidence="6 8" id="KW-0472">Membrane</keyword>
<dbReference type="SMART" id="SM01091">
    <property type="entry name" value="CorC_HlyC"/>
    <property type="match status" value="1"/>
</dbReference>